<dbReference type="InterPro" id="IPR050130">
    <property type="entry name" value="ClpA_ClpB"/>
</dbReference>
<dbReference type="PANTHER" id="PTHR11638:SF18">
    <property type="entry name" value="HEAT SHOCK PROTEIN 104"/>
    <property type="match status" value="1"/>
</dbReference>
<evidence type="ECO:0000313" key="9">
    <source>
        <dbReference type="Proteomes" id="UP000231139"/>
    </source>
</evidence>
<evidence type="ECO:0000313" key="8">
    <source>
        <dbReference type="EMBL" id="PIR02240.1"/>
    </source>
</evidence>
<dbReference type="InterPro" id="IPR003593">
    <property type="entry name" value="AAA+_ATPase"/>
</dbReference>
<dbReference type="InterPro" id="IPR027417">
    <property type="entry name" value="P-loop_NTPase"/>
</dbReference>
<evidence type="ECO:0000259" key="7">
    <source>
        <dbReference type="SMART" id="SM01086"/>
    </source>
</evidence>
<dbReference type="InterPro" id="IPR001270">
    <property type="entry name" value="ClpA/B"/>
</dbReference>
<dbReference type="SUPFAM" id="SSF52540">
    <property type="entry name" value="P-loop containing nucleoside triphosphate hydrolases"/>
    <property type="match status" value="2"/>
</dbReference>
<feature type="transmembrane region" description="Helical" evidence="5">
    <location>
        <begin position="32"/>
        <end position="49"/>
    </location>
</feature>
<dbReference type="InterPro" id="IPR041546">
    <property type="entry name" value="ClpA/ClpB_AAA_lid"/>
</dbReference>
<keyword evidence="3" id="KW-0067">ATP-binding</keyword>
<dbReference type="Gene3D" id="1.10.1780.10">
    <property type="entry name" value="Clp, N-terminal domain"/>
    <property type="match status" value="1"/>
</dbReference>
<feature type="domain" description="AAA+ ATPase" evidence="6">
    <location>
        <begin position="308"/>
        <end position="452"/>
    </location>
</feature>
<keyword evidence="2" id="KW-0547">Nucleotide-binding</keyword>
<evidence type="ECO:0000256" key="4">
    <source>
        <dbReference type="ARBA" id="ARBA00023186"/>
    </source>
</evidence>
<dbReference type="GO" id="GO:0016887">
    <property type="term" value="F:ATP hydrolysis activity"/>
    <property type="evidence" value="ECO:0007669"/>
    <property type="project" value="InterPro"/>
</dbReference>
<evidence type="ECO:0000256" key="3">
    <source>
        <dbReference type="ARBA" id="ARBA00022840"/>
    </source>
</evidence>
<dbReference type="Gene3D" id="1.10.8.60">
    <property type="match status" value="2"/>
</dbReference>
<dbReference type="Pfam" id="PF17871">
    <property type="entry name" value="AAA_lid_9"/>
    <property type="match status" value="1"/>
</dbReference>
<dbReference type="InterPro" id="IPR003959">
    <property type="entry name" value="ATPase_AAA_core"/>
</dbReference>
<keyword evidence="5" id="KW-0472">Membrane</keyword>
<sequence>MFNFNLKKAVIFQAVKWERNPIFRFAKFFKKLFFILFFLTLLGFLYGFLFENFSQKLNSQLLGFSIIFLVFAISCWVKESFFNLRLKKPKLKVKLEEAVLNPEKYNLAEFLSFESAKAVWRARNDSTILFYHLLCDNPELNFVFTRAILNLNEIKKLLKQYLTKIPKRTEKEFQPEFQAIILDALKIAQEKNHQTIGKGDMIVALAKHDLIFKKILIDLNLKIGDIDNLVRWLEFLEEKIEGQKKFWEYKNLAKRGTLAKEWAAGYTITLDRFSIDWSEVMKKRGFPEMIGHKKEIEIMERILSRRESKNNVLIVGEPGSGRKSIIQALARKSVLGESLSEVNYKRIVQLDLTALLTKTENLEEIESVLDTIFKEVIIARNVILIIDEFHNYVGTTTLRPGTIDISGIISPYLALVSFQIVAVTTFGGLHKNIEQNPSVLSLFEKVEVSEISEKETLILLENLTLRLEAKYKIFVSYPALRNIISLCDKYFPAITFPEKAMDLLDEVMVYVSQIKEKIVLPKHVAKIVFEKTQIPVGEIELKEREVLLKLEDLIHRRIINQDEAVKEVSSALRRARAEVTIKKKPMGTFLFLGPTGVGKTETSKALSEIYFGSEEKMIRLDMSEFQSIQDIPRLIGSPGEEGLLTTPVRESPFSLILLDEIEKAHPNILNLFLQVLDEGHLTDGQGRKVDFKNAIIIATSNAAAEIIWEALKTNKKLDIIKDDLLSYLFEKAIFRPEFINRFDGVVVFKPLTKENLFEIADLLLQKLKKNLKEKEIEFVISSALKERIVELGYDPKFGAREMKRVIQNKVENVLALALLSGELVRGQKVEVTSVFQLKIY</sequence>
<dbReference type="GO" id="GO:0005737">
    <property type="term" value="C:cytoplasm"/>
    <property type="evidence" value="ECO:0007669"/>
    <property type="project" value="TreeGrafter"/>
</dbReference>
<name>A0A2H0N012_9BACT</name>
<evidence type="ECO:0000259" key="6">
    <source>
        <dbReference type="SMART" id="SM00382"/>
    </source>
</evidence>
<dbReference type="CDD" id="cd19499">
    <property type="entry name" value="RecA-like_ClpB_Hsp104-like"/>
    <property type="match status" value="1"/>
</dbReference>
<evidence type="ECO:0000256" key="5">
    <source>
        <dbReference type="SAM" id="Phobius"/>
    </source>
</evidence>
<dbReference type="Pfam" id="PF10431">
    <property type="entry name" value="ClpB_D2-small"/>
    <property type="match status" value="1"/>
</dbReference>
<evidence type="ECO:0000256" key="2">
    <source>
        <dbReference type="ARBA" id="ARBA00022741"/>
    </source>
</evidence>
<dbReference type="GO" id="GO:0005524">
    <property type="term" value="F:ATP binding"/>
    <property type="evidence" value="ECO:0007669"/>
    <property type="project" value="UniProtKB-KW"/>
</dbReference>
<dbReference type="InterPro" id="IPR019489">
    <property type="entry name" value="Clp_ATPase_C"/>
</dbReference>
<accession>A0A2H0N012</accession>
<keyword evidence="4" id="KW-0143">Chaperone</keyword>
<proteinExistence type="predicted"/>
<dbReference type="CDD" id="cd00009">
    <property type="entry name" value="AAA"/>
    <property type="match status" value="1"/>
</dbReference>
<organism evidence="8 9">
    <name type="scientific">Candidatus Nealsonbacteria bacterium CG11_big_fil_rev_8_21_14_0_20_35_11</name>
    <dbReference type="NCBI Taxonomy" id="1974713"/>
    <lineage>
        <taxon>Bacteria</taxon>
        <taxon>Candidatus Nealsoniibacteriota</taxon>
    </lineage>
</organism>
<dbReference type="AlphaFoldDB" id="A0A2H0N012"/>
<dbReference type="SUPFAM" id="SSF81923">
    <property type="entry name" value="Double Clp-N motif"/>
    <property type="match status" value="1"/>
</dbReference>
<keyword evidence="5" id="KW-0812">Transmembrane</keyword>
<reference evidence="8 9" key="1">
    <citation type="submission" date="2017-09" db="EMBL/GenBank/DDBJ databases">
        <title>Depth-based differentiation of microbial function through sediment-hosted aquifers and enrichment of novel symbionts in the deep terrestrial subsurface.</title>
        <authorList>
            <person name="Probst A.J."/>
            <person name="Ladd B."/>
            <person name="Jarett J.K."/>
            <person name="Geller-Mcgrath D.E."/>
            <person name="Sieber C.M."/>
            <person name="Emerson J.B."/>
            <person name="Anantharaman K."/>
            <person name="Thomas B.C."/>
            <person name="Malmstrom R."/>
            <person name="Stieglmeier M."/>
            <person name="Klingl A."/>
            <person name="Woyke T."/>
            <person name="Ryan C.M."/>
            <person name="Banfield J.F."/>
        </authorList>
    </citation>
    <scope>NUCLEOTIDE SEQUENCE [LARGE SCALE GENOMIC DNA]</scope>
    <source>
        <strain evidence="8">CG11_big_fil_rev_8_21_14_0_20_35_11</strain>
    </source>
</reference>
<keyword evidence="5" id="KW-1133">Transmembrane helix</keyword>
<protein>
    <recommendedName>
        <fullName evidence="10">Clp R domain-containing protein</fullName>
    </recommendedName>
</protein>
<evidence type="ECO:0008006" key="10">
    <source>
        <dbReference type="Google" id="ProtNLM"/>
    </source>
</evidence>
<dbReference type="PRINTS" id="PR00300">
    <property type="entry name" value="CLPPROTEASEA"/>
</dbReference>
<dbReference type="SMART" id="SM01086">
    <property type="entry name" value="ClpB_D2-small"/>
    <property type="match status" value="1"/>
</dbReference>
<dbReference type="Proteomes" id="UP000231139">
    <property type="component" value="Unassembled WGS sequence"/>
</dbReference>
<dbReference type="Gene3D" id="3.40.50.300">
    <property type="entry name" value="P-loop containing nucleotide triphosphate hydrolases"/>
    <property type="match status" value="2"/>
</dbReference>
<dbReference type="Pfam" id="PF07724">
    <property type="entry name" value="AAA_2"/>
    <property type="match status" value="1"/>
</dbReference>
<feature type="domain" description="Clp ATPase C-terminal" evidence="7">
    <location>
        <begin position="751"/>
        <end position="839"/>
    </location>
</feature>
<comment type="caution">
    <text evidence="8">The sequence shown here is derived from an EMBL/GenBank/DDBJ whole genome shotgun (WGS) entry which is preliminary data.</text>
</comment>
<dbReference type="GO" id="GO:0034605">
    <property type="term" value="P:cellular response to heat"/>
    <property type="evidence" value="ECO:0007669"/>
    <property type="project" value="TreeGrafter"/>
</dbReference>
<dbReference type="EMBL" id="PCWK01000047">
    <property type="protein sequence ID" value="PIR02240.1"/>
    <property type="molecule type" value="Genomic_DNA"/>
</dbReference>
<gene>
    <name evidence="8" type="ORF">COV62_02035</name>
</gene>
<dbReference type="PANTHER" id="PTHR11638">
    <property type="entry name" value="ATP-DEPENDENT CLP PROTEASE"/>
    <property type="match status" value="1"/>
</dbReference>
<feature type="domain" description="AAA+ ATPase" evidence="6">
    <location>
        <begin position="585"/>
        <end position="752"/>
    </location>
</feature>
<evidence type="ECO:0000256" key="1">
    <source>
        <dbReference type="ARBA" id="ARBA00022737"/>
    </source>
</evidence>
<feature type="transmembrane region" description="Helical" evidence="5">
    <location>
        <begin position="61"/>
        <end position="82"/>
    </location>
</feature>
<dbReference type="InterPro" id="IPR036628">
    <property type="entry name" value="Clp_N_dom_sf"/>
</dbReference>
<keyword evidence="1" id="KW-0677">Repeat</keyword>
<dbReference type="SMART" id="SM00382">
    <property type="entry name" value="AAA"/>
    <property type="match status" value="2"/>
</dbReference>